<evidence type="ECO:0000313" key="9">
    <source>
        <dbReference type="EMBL" id="OBQ54042.1"/>
    </source>
</evidence>
<feature type="transmembrane region" description="Helical" evidence="8">
    <location>
        <begin position="338"/>
        <end position="356"/>
    </location>
</feature>
<organism evidence="9 10">
    <name type="scientific">Halodesulfovibrio spirochaetisodalis</name>
    <dbReference type="NCBI Taxonomy" id="1560234"/>
    <lineage>
        <taxon>Bacteria</taxon>
        <taxon>Pseudomonadati</taxon>
        <taxon>Thermodesulfobacteriota</taxon>
        <taxon>Desulfovibrionia</taxon>
        <taxon>Desulfovibrionales</taxon>
        <taxon>Desulfovibrionaceae</taxon>
        <taxon>Halodesulfovibrio</taxon>
    </lineage>
</organism>
<protein>
    <submittedName>
        <fullName evidence="9">Potassium transporter TrkH</fullName>
    </submittedName>
</protein>
<dbReference type="Pfam" id="PF02386">
    <property type="entry name" value="TrkH"/>
    <property type="match status" value="1"/>
</dbReference>
<feature type="transmembrane region" description="Helical" evidence="8">
    <location>
        <begin position="7"/>
        <end position="28"/>
    </location>
</feature>
<feature type="transmembrane region" description="Helical" evidence="8">
    <location>
        <begin position="404"/>
        <end position="423"/>
    </location>
</feature>
<dbReference type="STRING" id="1560234.SP90_06070"/>
<feature type="transmembrane region" description="Helical" evidence="8">
    <location>
        <begin position="180"/>
        <end position="199"/>
    </location>
</feature>
<gene>
    <name evidence="9" type="ORF">SP90_06070</name>
</gene>
<dbReference type="RefSeq" id="WP_066853625.1">
    <property type="nucleotide sequence ID" value="NZ_JXMS01000008.1"/>
</dbReference>
<evidence type="ECO:0000256" key="3">
    <source>
        <dbReference type="ARBA" id="ARBA00022475"/>
    </source>
</evidence>
<keyword evidence="10" id="KW-1185">Reference proteome</keyword>
<feature type="transmembrane region" description="Helical" evidence="8">
    <location>
        <begin position="34"/>
        <end position="57"/>
    </location>
</feature>
<evidence type="ECO:0000256" key="7">
    <source>
        <dbReference type="ARBA" id="ARBA00023136"/>
    </source>
</evidence>
<evidence type="ECO:0000256" key="1">
    <source>
        <dbReference type="ARBA" id="ARBA00004651"/>
    </source>
</evidence>
<dbReference type="OrthoDB" id="9810952at2"/>
<dbReference type="InterPro" id="IPR003445">
    <property type="entry name" value="Cat_transpt"/>
</dbReference>
<feature type="transmembrane region" description="Helical" evidence="8">
    <location>
        <begin position="69"/>
        <end position="93"/>
    </location>
</feature>
<comment type="subcellular location">
    <subcellularLocation>
        <location evidence="1">Cell membrane</location>
        <topology evidence="1">Multi-pass membrane protein</topology>
    </subcellularLocation>
</comment>
<sequence>MAKKTLLPFVLPVAAFGTTIVVGAILLYEFSATGAMSWIDALFTATSAVCVTGLSVLDPASSLTDGGQITLLTLIQLGGLGIMTYSSLALFLLRRRVTLTDRLAVGQALLHNTSFDLGRFLLRLAAMTFTIEIAGAISLYFFGDGRFTVFSSIFHAISAFCNAGFSLFPDSLMSMATNTGVNLTVMLLIILGGLGFAVLDEIALWIRQGRRKQLSFITKIILSTSAILIVGGTAALLVSRISYAPDESFVTTLLTSLFQSVSARTAGFNTVNMAEMTNLYLLFMIFLMVIGGAPGSCAGGIKVTTFRALCAFMMAQVRGREQVAIGNKALDSKTINKVVTLVFGVTMIIALATIALNLTEGGNLSHSELRGQFLEIFFEVISAFGTVGLSLGLTAKLTTAGKCIIIALMFIGRIGPIWLLTMLQQFQSNIRYRIPETDIPIG</sequence>
<proteinExistence type="predicted"/>
<keyword evidence="5 8" id="KW-1133">Transmembrane helix</keyword>
<evidence type="ECO:0000313" key="10">
    <source>
        <dbReference type="Proteomes" id="UP000091979"/>
    </source>
</evidence>
<feature type="transmembrane region" description="Helical" evidence="8">
    <location>
        <begin position="376"/>
        <end position="397"/>
    </location>
</feature>
<keyword evidence="6" id="KW-0406">Ion transport</keyword>
<evidence type="ECO:0000256" key="2">
    <source>
        <dbReference type="ARBA" id="ARBA00022448"/>
    </source>
</evidence>
<keyword evidence="7 8" id="KW-0472">Membrane</keyword>
<keyword evidence="3" id="KW-1003">Cell membrane</keyword>
<reference evidence="9 10" key="1">
    <citation type="submission" date="2015-01" db="EMBL/GenBank/DDBJ databases">
        <title>Desulfovibrio sp. JC271 draft genome sequence.</title>
        <authorList>
            <person name="Shivani Y."/>
            <person name="Subhash Y."/>
            <person name="Sasikala C."/>
            <person name="Ramana C.V."/>
        </authorList>
    </citation>
    <scope>NUCLEOTIDE SEQUENCE [LARGE SCALE GENOMIC DNA]</scope>
    <source>
        <strain evidence="9 10">JC271</strain>
    </source>
</reference>
<keyword evidence="2" id="KW-0813">Transport</keyword>
<dbReference type="GO" id="GO:0005886">
    <property type="term" value="C:plasma membrane"/>
    <property type="evidence" value="ECO:0007669"/>
    <property type="project" value="UniProtKB-SubCell"/>
</dbReference>
<dbReference type="GO" id="GO:0008324">
    <property type="term" value="F:monoatomic cation transmembrane transporter activity"/>
    <property type="evidence" value="ECO:0007669"/>
    <property type="project" value="InterPro"/>
</dbReference>
<dbReference type="EMBL" id="JXMS01000008">
    <property type="protein sequence ID" value="OBQ54042.1"/>
    <property type="molecule type" value="Genomic_DNA"/>
</dbReference>
<keyword evidence="4 8" id="KW-0812">Transmembrane</keyword>
<evidence type="ECO:0000256" key="5">
    <source>
        <dbReference type="ARBA" id="ARBA00022989"/>
    </source>
</evidence>
<evidence type="ECO:0000256" key="8">
    <source>
        <dbReference type="SAM" id="Phobius"/>
    </source>
</evidence>
<dbReference type="AlphaFoldDB" id="A0A1B7XFG9"/>
<accession>A0A1B7XFG9</accession>
<feature type="transmembrane region" description="Helical" evidence="8">
    <location>
        <begin position="279"/>
        <end position="301"/>
    </location>
</feature>
<evidence type="ECO:0000256" key="6">
    <source>
        <dbReference type="ARBA" id="ARBA00023065"/>
    </source>
</evidence>
<feature type="transmembrane region" description="Helical" evidence="8">
    <location>
        <begin position="120"/>
        <end position="142"/>
    </location>
</feature>
<dbReference type="Proteomes" id="UP000091979">
    <property type="component" value="Unassembled WGS sequence"/>
</dbReference>
<feature type="transmembrane region" description="Helical" evidence="8">
    <location>
        <begin position="220"/>
        <end position="243"/>
    </location>
</feature>
<evidence type="ECO:0000256" key="4">
    <source>
        <dbReference type="ARBA" id="ARBA00022692"/>
    </source>
</evidence>
<dbReference type="PANTHER" id="PTHR32024:SF1">
    <property type="entry name" value="KTR SYSTEM POTASSIUM UPTAKE PROTEIN B"/>
    <property type="match status" value="1"/>
</dbReference>
<name>A0A1B7XFG9_9BACT</name>
<comment type="caution">
    <text evidence="9">The sequence shown here is derived from an EMBL/GenBank/DDBJ whole genome shotgun (WGS) entry which is preliminary data.</text>
</comment>
<dbReference type="GO" id="GO:0030001">
    <property type="term" value="P:metal ion transport"/>
    <property type="evidence" value="ECO:0007669"/>
    <property type="project" value="UniProtKB-ARBA"/>
</dbReference>
<dbReference type="PATRIC" id="fig|1560234.3.peg.3191"/>
<dbReference type="PANTHER" id="PTHR32024">
    <property type="entry name" value="TRK SYSTEM POTASSIUM UPTAKE PROTEIN TRKG-RELATED"/>
    <property type="match status" value="1"/>
</dbReference>